<sequence>MNLNNTNLNLNNLIQAEVDRISTKYNKDFLDCEDLIKITGLGRDNVRNLLRSKSFPTTKVGKRQVVSVLNFVTWLTLNNNQSEASNG</sequence>
<evidence type="ECO:0000313" key="2">
    <source>
        <dbReference type="Proteomes" id="UP000886861"/>
    </source>
</evidence>
<protein>
    <recommendedName>
        <fullName evidence="3">DNA-binding protein</fullName>
    </recommendedName>
</protein>
<evidence type="ECO:0008006" key="3">
    <source>
        <dbReference type="Google" id="ProtNLM"/>
    </source>
</evidence>
<gene>
    <name evidence="1" type="ORF">IAA62_04380</name>
</gene>
<comment type="caution">
    <text evidence="1">The sequence shown here is derived from an EMBL/GenBank/DDBJ whole genome shotgun (WGS) entry which is preliminary data.</text>
</comment>
<evidence type="ECO:0000313" key="1">
    <source>
        <dbReference type="EMBL" id="HIV01770.1"/>
    </source>
</evidence>
<name>A0A9D1NEV2_9FIRM</name>
<dbReference type="EMBL" id="DVOJ01000015">
    <property type="protein sequence ID" value="HIV01770.1"/>
    <property type="molecule type" value="Genomic_DNA"/>
</dbReference>
<proteinExistence type="predicted"/>
<accession>A0A9D1NEV2</accession>
<dbReference type="Proteomes" id="UP000886861">
    <property type="component" value="Unassembled WGS sequence"/>
</dbReference>
<organism evidence="1 2">
    <name type="scientific">Candidatus Caccopulliclostridium gallistercoris</name>
    <dbReference type="NCBI Taxonomy" id="2840719"/>
    <lineage>
        <taxon>Bacteria</taxon>
        <taxon>Bacillati</taxon>
        <taxon>Bacillota</taxon>
        <taxon>Clostridia</taxon>
        <taxon>Candidatus Caccopulliclostridium</taxon>
    </lineage>
</organism>
<reference evidence="1" key="1">
    <citation type="submission" date="2020-10" db="EMBL/GenBank/DDBJ databases">
        <authorList>
            <person name="Gilroy R."/>
        </authorList>
    </citation>
    <scope>NUCLEOTIDE SEQUENCE</scope>
    <source>
        <strain evidence="1">CHK186-9395</strain>
    </source>
</reference>
<reference evidence="1" key="2">
    <citation type="journal article" date="2021" name="PeerJ">
        <title>Extensive microbial diversity within the chicken gut microbiome revealed by metagenomics and culture.</title>
        <authorList>
            <person name="Gilroy R."/>
            <person name="Ravi A."/>
            <person name="Getino M."/>
            <person name="Pursley I."/>
            <person name="Horton D.L."/>
            <person name="Alikhan N.F."/>
            <person name="Baker D."/>
            <person name="Gharbi K."/>
            <person name="Hall N."/>
            <person name="Watson M."/>
            <person name="Adriaenssens E.M."/>
            <person name="Foster-Nyarko E."/>
            <person name="Jarju S."/>
            <person name="Secka A."/>
            <person name="Antonio M."/>
            <person name="Oren A."/>
            <person name="Chaudhuri R.R."/>
            <person name="La Ragione R."/>
            <person name="Hildebrand F."/>
            <person name="Pallen M.J."/>
        </authorList>
    </citation>
    <scope>NUCLEOTIDE SEQUENCE</scope>
    <source>
        <strain evidence="1">CHK186-9395</strain>
    </source>
</reference>
<dbReference type="AlphaFoldDB" id="A0A9D1NEV2"/>